<sequence>MNEIELRKYCLDKAIEILGWYKNFFPKKELHPLIISEILYRYLTTGQTEYFELPHARG</sequence>
<dbReference type="PATRIC" id="fig|1235787.3.peg.2155"/>
<accession>R9HUL1</accession>
<protein>
    <submittedName>
        <fullName evidence="1">Uncharacterized protein</fullName>
    </submittedName>
</protein>
<reference evidence="1 2" key="1">
    <citation type="submission" date="2013-04" db="EMBL/GenBank/DDBJ databases">
        <title>The Genome Sequence of Bacteroides uniformis dnLKV2.</title>
        <authorList>
            <consortium name="The Broad Institute Genomics Platform"/>
            <consortium name="The Broad Institute Genome Sequencing Center for Infectious Disease"/>
            <person name="Earl A."/>
            <person name="Xavier R."/>
            <person name="Kuhn K."/>
            <person name="Stappenbeck T."/>
            <person name="Walker B."/>
            <person name="Young S."/>
            <person name="Zeng Q."/>
            <person name="Gargeya S."/>
            <person name="Fitzgerald M."/>
            <person name="Haas B."/>
            <person name="Abouelleil A."/>
            <person name="Allen A.W."/>
            <person name="Alvarado L."/>
            <person name="Arachchi H.M."/>
            <person name="Berlin A.M."/>
            <person name="Chapman S.B."/>
            <person name="Gainer-Dewar J."/>
            <person name="Goldberg J."/>
            <person name="Griggs A."/>
            <person name="Gujja S."/>
            <person name="Hansen M."/>
            <person name="Howarth C."/>
            <person name="Imamovic A."/>
            <person name="Ireland A."/>
            <person name="Larimer J."/>
            <person name="McCowan C."/>
            <person name="Murphy C."/>
            <person name="Pearson M."/>
            <person name="Poon T.W."/>
            <person name="Priest M."/>
            <person name="Roberts A."/>
            <person name="Saif S."/>
            <person name="Shea T."/>
            <person name="Sisk P."/>
            <person name="Sykes S."/>
            <person name="Wortman J."/>
            <person name="Nusbaum C."/>
            <person name="Birren B."/>
        </authorList>
    </citation>
    <scope>NUCLEOTIDE SEQUENCE [LARGE SCALE GENOMIC DNA]</scope>
    <source>
        <strain evidence="2">dnLKV2</strain>
    </source>
</reference>
<name>R9HUL1_BACUN</name>
<comment type="caution">
    <text evidence="1">The sequence shown here is derived from an EMBL/GenBank/DDBJ whole genome shotgun (WGS) entry which is preliminary data.</text>
</comment>
<evidence type="ECO:0000313" key="1">
    <source>
        <dbReference type="EMBL" id="EOS07609.1"/>
    </source>
</evidence>
<dbReference type="HOGENOM" id="CLU_2970068_0_0_10"/>
<dbReference type="EMBL" id="ASSO01000008">
    <property type="protein sequence ID" value="EOS07609.1"/>
    <property type="molecule type" value="Genomic_DNA"/>
</dbReference>
<dbReference type="RefSeq" id="WP_016273253.1">
    <property type="nucleotide sequence ID" value="NZ_KE159486.1"/>
</dbReference>
<evidence type="ECO:0000313" key="2">
    <source>
        <dbReference type="Proteomes" id="UP000014212"/>
    </source>
</evidence>
<proteinExistence type="predicted"/>
<organism evidence="1 2">
    <name type="scientific">Bacteroides uniformis dnLKV2</name>
    <dbReference type="NCBI Taxonomy" id="1235787"/>
    <lineage>
        <taxon>Bacteria</taxon>
        <taxon>Pseudomonadati</taxon>
        <taxon>Bacteroidota</taxon>
        <taxon>Bacteroidia</taxon>
        <taxon>Bacteroidales</taxon>
        <taxon>Bacteroidaceae</taxon>
        <taxon>Bacteroides</taxon>
    </lineage>
</organism>
<gene>
    <name evidence="1" type="ORF">C801_02123</name>
</gene>
<dbReference type="Proteomes" id="UP000014212">
    <property type="component" value="Unassembled WGS sequence"/>
</dbReference>
<dbReference type="AlphaFoldDB" id="R9HUL1"/>